<keyword evidence="5 8" id="KW-1133">Transmembrane helix</keyword>
<dbReference type="Pfam" id="PF12821">
    <property type="entry name" value="ThrE_2"/>
    <property type="match status" value="1"/>
</dbReference>
<reference evidence="10 11" key="1">
    <citation type="submission" date="2016-10" db="EMBL/GenBank/DDBJ databases">
        <authorList>
            <person name="de Groot N.N."/>
        </authorList>
    </citation>
    <scope>NUCLEOTIDE SEQUENCE [LARGE SCALE GENOMIC DNA]</scope>
    <source>
        <strain evidence="10 11">DSM 20581</strain>
    </source>
</reference>
<feature type="transmembrane region" description="Helical" evidence="8">
    <location>
        <begin position="57"/>
        <end position="75"/>
    </location>
</feature>
<comment type="subcellular location">
    <subcellularLocation>
        <location evidence="1">Cell membrane</location>
        <topology evidence="1">Multi-pass membrane protein</topology>
    </subcellularLocation>
</comment>
<feature type="transmembrane region" description="Helical" evidence="8">
    <location>
        <begin position="32"/>
        <end position="51"/>
    </location>
</feature>
<dbReference type="Proteomes" id="UP000199136">
    <property type="component" value="Unassembled WGS sequence"/>
</dbReference>
<feature type="domain" description="Threonine/Serine exporter ThrE" evidence="9">
    <location>
        <begin position="10"/>
        <end position="137"/>
    </location>
</feature>
<name>A0A1I5X7D0_9LACT</name>
<keyword evidence="11" id="KW-1185">Reference proteome</keyword>
<dbReference type="PANTHER" id="PTHR34390:SF1">
    <property type="entry name" value="SUCCINATE TRANSPORTER SUBUNIT YJJB-RELATED"/>
    <property type="match status" value="1"/>
</dbReference>
<feature type="transmembrane region" description="Helical" evidence="8">
    <location>
        <begin position="6"/>
        <end position="25"/>
    </location>
</feature>
<evidence type="ECO:0000313" key="11">
    <source>
        <dbReference type="Proteomes" id="UP000199136"/>
    </source>
</evidence>
<feature type="transmembrane region" description="Helical" evidence="8">
    <location>
        <begin position="122"/>
        <end position="142"/>
    </location>
</feature>
<evidence type="ECO:0000256" key="3">
    <source>
        <dbReference type="ARBA" id="ARBA00022519"/>
    </source>
</evidence>
<accession>A0A1I5X7D0</accession>
<dbReference type="InterPro" id="IPR024528">
    <property type="entry name" value="ThrE_2"/>
</dbReference>
<protein>
    <submittedName>
        <fullName evidence="10">Uncharacterized membrane protein YjjB, DUF3815 family</fullName>
    </submittedName>
</protein>
<dbReference type="STRING" id="82801.SAMN04488506_1244"/>
<keyword evidence="3" id="KW-0997">Cell inner membrane</keyword>
<evidence type="ECO:0000256" key="6">
    <source>
        <dbReference type="ARBA" id="ARBA00023136"/>
    </source>
</evidence>
<evidence type="ECO:0000256" key="1">
    <source>
        <dbReference type="ARBA" id="ARBA00004651"/>
    </source>
</evidence>
<evidence type="ECO:0000256" key="2">
    <source>
        <dbReference type="ARBA" id="ARBA00022475"/>
    </source>
</evidence>
<dbReference type="GO" id="GO:0005886">
    <property type="term" value="C:plasma membrane"/>
    <property type="evidence" value="ECO:0007669"/>
    <property type="project" value="UniProtKB-SubCell"/>
</dbReference>
<evidence type="ECO:0000313" key="10">
    <source>
        <dbReference type="EMBL" id="SFQ27870.1"/>
    </source>
</evidence>
<dbReference type="OrthoDB" id="9810047at2"/>
<gene>
    <name evidence="10" type="ORF">SAMN04488506_1244</name>
</gene>
<keyword evidence="6 8" id="KW-0472">Membrane</keyword>
<evidence type="ECO:0000256" key="5">
    <source>
        <dbReference type="ARBA" id="ARBA00022989"/>
    </source>
</evidence>
<dbReference type="RefSeq" id="WP_092480297.1">
    <property type="nucleotide sequence ID" value="NZ_FOXW01000004.1"/>
</dbReference>
<organism evidence="10 11">
    <name type="scientific">Desemzia incerta</name>
    <dbReference type="NCBI Taxonomy" id="82801"/>
    <lineage>
        <taxon>Bacteria</taxon>
        <taxon>Bacillati</taxon>
        <taxon>Bacillota</taxon>
        <taxon>Bacilli</taxon>
        <taxon>Lactobacillales</taxon>
        <taxon>Carnobacteriaceae</taxon>
        <taxon>Desemzia</taxon>
    </lineage>
</organism>
<evidence type="ECO:0000256" key="7">
    <source>
        <dbReference type="ARBA" id="ARBA00034125"/>
    </source>
</evidence>
<dbReference type="PANTHER" id="PTHR34390">
    <property type="entry name" value="UPF0442 PROTEIN YJJB-RELATED"/>
    <property type="match status" value="1"/>
</dbReference>
<sequence>MMMDMHDVIQIIAAYFTSVSFALLYNIRGNAVNLAGIGGMVSWALYLGIGYFYPNEIVQYFFAAALVTWYSEFMARKLKMPAVVFLSPGIIPFVPGRGLYYTMSYALNGEMTLFSEMGIETVTIAVSIAAGIMAAAAIYRIVRGIERFNKRKKRTA</sequence>
<dbReference type="AlphaFoldDB" id="A0A1I5X7D0"/>
<proteinExistence type="inferred from homology"/>
<dbReference type="EMBL" id="FOXW01000004">
    <property type="protein sequence ID" value="SFQ27870.1"/>
    <property type="molecule type" value="Genomic_DNA"/>
</dbReference>
<evidence type="ECO:0000256" key="4">
    <source>
        <dbReference type="ARBA" id="ARBA00022692"/>
    </source>
</evidence>
<evidence type="ECO:0000259" key="9">
    <source>
        <dbReference type="Pfam" id="PF12821"/>
    </source>
</evidence>
<keyword evidence="4 8" id="KW-0812">Transmembrane</keyword>
<evidence type="ECO:0000256" key="8">
    <source>
        <dbReference type="SAM" id="Phobius"/>
    </source>
</evidence>
<dbReference type="InterPro" id="IPR050539">
    <property type="entry name" value="ThrE_Dicarb/AminoAcid_Exp"/>
</dbReference>
<feature type="transmembrane region" description="Helical" evidence="8">
    <location>
        <begin position="82"/>
        <end position="102"/>
    </location>
</feature>
<dbReference type="GO" id="GO:0015744">
    <property type="term" value="P:succinate transport"/>
    <property type="evidence" value="ECO:0007669"/>
    <property type="project" value="TreeGrafter"/>
</dbReference>
<comment type="similarity">
    <text evidence="7">Belongs to the ThrE exporter (TC 2.A.79) family.</text>
</comment>
<keyword evidence="2" id="KW-1003">Cell membrane</keyword>